<comment type="function">
    <text evidence="7">Specifically dimethylates two adjacent adenosines (A1518 and A1519) in the loop of a conserved hairpin near the 3'-end of 16S rRNA in the 30S particle. May play a critical role in biogenesis of 30S subunits.</text>
</comment>
<feature type="binding site" evidence="7 8">
    <location>
        <position position="15"/>
    </location>
    <ligand>
        <name>S-adenosyl-L-methionine</name>
        <dbReference type="ChEBI" id="CHEBI:59789"/>
    </ligand>
</feature>
<dbReference type="InterPro" id="IPR020598">
    <property type="entry name" value="rRNA_Ade_methylase_Trfase_N"/>
</dbReference>
<reference evidence="10" key="1">
    <citation type="submission" date="2020-10" db="EMBL/GenBank/DDBJ databases">
        <title>Microbiome of the Black Sea water column analyzed by genome centric metagenomics.</title>
        <authorList>
            <person name="Cabello-Yeves P.J."/>
            <person name="Callieri C."/>
            <person name="Picazo A."/>
            <person name="Mehrshad M."/>
            <person name="Haro-Moreno J.M."/>
            <person name="Roda-Garcia J."/>
            <person name="Dzembekova N."/>
            <person name="Slabakova V."/>
            <person name="Slabakova N."/>
            <person name="Moncheva S."/>
            <person name="Rodriguez-Valera F."/>
        </authorList>
    </citation>
    <scope>NUCLEOTIDE SEQUENCE</scope>
    <source>
        <strain evidence="10">BS30m-G43</strain>
    </source>
</reference>
<dbReference type="InterPro" id="IPR001737">
    <property type="entry name" value="KsgA/Erm"/>
</dbReference>
<dbReference type="GO" id="GO:0003723">
    <property type="term" value="F:RNA binding"/>
    <property type="evidence" value="ECO:0007669"/>
    <property type="project" value="UniProtKB-UniRule"/>
</dbReference>
<dbReference type="SMART" id="SM00650">
    <property type="entry name" value="rADc"/>
    <property type="match status" value="1"/>
</dbReference>
<evidence type="ECO:0000256" key="4">
    <source>
        <dbReference type="ARBA" id="ARBA00022679"/>
    </source>
</evidence>
<name>A0A937J7R3_9GAMM</name>
<dbReference type="EMBL" id="JADHSG010000003">
    <property type="protein sequence ID" value="MBL6903260.1"/>
    <property type="molecule type" value="Genomic_DNA"/>
</dbReference>
<keyword evidence="6 7" id="KW-0694">RNA-binding</keyword>
<evidence type="ECO:0000256" key="3">
    <source>
        <dbReference type="ARBA" id="ARBA00022603"/>
    </source>
</evidence>
<dbReference type="PANTHER" id="PTHR11727:SF7">
    <property type="entry name" value="DIMETHYLADENOSINE TRANSFERASE-RELATED"/>
    <property type="match status" value="1"/>
</dbReference>
<evidence type="ECO:0000256" key="5">
    <source>
        <dbReference type="ARBA" id="ARBA00022691"/>
    </source>
</evidence>
<keyword evidence="3 7" id="KW-0489">Methyltransferase</keyword>
<protein>
    <recommendedName>
        <fullName evidence="7">Ribosomal RNA small subunit methyltransferase A</fullName>
        <ecNumber evidence="7">2.1.1.182</ecNumber>
    </recommendedName>
    <alternativeName>
        <fullName evidence="7">16S rRNA (adenine(1518)-N(6)/adenine(1519)-N(6))-dimethyltransferase</fullName>
    </alternativeName>
    <alternativeName>
        <fullName evidence="7">16S rRNA dimethyladenosine transferase</fullName>
    </alternativeName>
    <alternativeName>
        <fullName evidence="7">16S rRNA dimethylase</fullName>
    </alternativeName>
    <alternativeName>
        <fullName evidence="7">S-adenosylmethionine-6-N', N'-adenosyl(rRNA) dimethyltransferase</fullName>
    </alternativeName>
</protein>
<comment type="catalytic activity">
    <reaction evidence="7">
        <text>adenosine(1518)/adenosine(1519) in 16S rRNA + 4 S-adenosyl-L-methionine = N(6)-dimethyladenosine(1518)/N(6)-dimethyladenosine(1519) in 16S rRNA + 4 S-adenosyl-L-homocysteine + 4 H(+)</text>
        <dbReference type="Rhea" id="RHEA:19609"/>
        <dbReference type="Rhea" id="RHEA-COMP:10232"/>
        <dbReference type="Rhea" id="RHEA-COMP:10233"/>
        <dbReference type="ChEBI" id="CHEBI:15378"/>
        <dbReference type="ChEBI" id="CHEBI:57856"/>
        <dbReference type="ChEBI" id="CHEBI:59789"/>
        <dbReference type="ChEBI" id="CHEBI:74411"/>
        <dbReference type="ChEBI" id="CHEBI:74493"/>
        <dbReference type="EC" id="2.1.1.182"/>
    </reaction>
</comment>
<evidence type="ECO:0000256" key="2">
    <source>
        <dbReference type="ARBA" id="ARBA00022552"/>
    </source>
</evidence>
<dbReference type="CDD" id="cd02440">
    <property type="entry name" value="AdoMet_MTases"/>
    <property type="match status" value="1"/>
</dbReference>
<organism evidence="10 11">
    <name type="scientific">SAR86 cluster bacterium</name>
    <dbReference type="NCBI Taxonomy" id="2030880"/>
    <lineage>
        <taxon>Bacteria</taxon>
        <taxon>Pseudomonadati</taxon>
        <taxon>Pseudomonadota</taxon>
        <taxon>Gammaproteobacteria</taxon>
        <taxon>SAR86 cluster</taxon>
    </lineage>
</organism>
<sequence>MNVRNKRRKFGQNYLTDPAILYEMEESISPQAHDKFIEIGPGMGALTKILNHQSVHITAIDIDEDNISYLEKSLDGPAEYNFIQGDILKSDFAFLDRNDHRIVGNLPYNISTQIILKLIKHYNQIKDMHFLIQREVAEKITGSPGSKDWGKLGIKLSAFFQTEILFDVPPEAFDIKPKVTSSFIRMSPLRKSLVSDDEMKNFFEIVDLSFMSRRKNIKNNLKSKKIDWDSLQIDNQLRPEDLSLESYLKIAREIAKI</sequence>
<dbReference type="SUPFAM" id="SSF53335">
    <property type="entry name" value="S-adenosyl-L-methionine-dependent methyltransferases"/>
    <property type="match status" value="1"/>
</dbReference>
<dbReference type="AlphaFoldDB" id="A0A937J7R3"/>
<dbReference type="InterPro" id="IPR011530">
    <property type="entry name" value="rRNA_adenine_dimethylase"/>
</dbReference>
<dbReference type="EC" id="2.1.1.182" evidence="7"/>
<comment type="caution">
    <text evidence="7">Lacks conserved residue(s) required for the propagation of feature annotation.</text>
</comment>
<dbReference type="PANTHER" id="PTHR11727">
    <property type="entry name" value="DIMETHYLADENOSINE TRANSFERASE"/>
    <property type="match status" value="1"/>
</dbReference>
<keyword evidence="5 7" id="KW-0949">S-adenosyl-L-methionine</keyword>
<feature type="binding site" evidence="7 8">
    <location>
        <position position="13"/>
    </location>
    <ligand>
        <name>S-adenosyl-L-methionine</name>
        <dbReference type="ChEBI" id="CHEBI:59789"/>
    </ligand>
</feature>
<feature type="binding site" evidence="7 8">
    <location>
        <position position="105"/>
    </location>
    <ligand>
        <name>S-adenosyl-L-methionine</name>
        <dbReference type="ChEBI" id="CHEBI:59789"/>
    </ligand>
</feature>
<feature type="binding site" evidence="7 8">
    <location>
        <position position="86"/>
    </location>
    <ligand>
        <name>S-adenosyl-L-methionine</name>
        <dbReference type="ChEBI" id="CHEBI:59789"/>
    </ligand>
</feature>
<dbReference type="GO" id="GO:0005829">
    <property type="term" value="C:cytosol"/>
    <property type="evidence" value="ECO:0007669"/>
    <property type="project" value="TreeGrafter"/>
</dbReference>
<dbReference type="NCBIfam" id="TIGR00755">
    <property type="entry name" value="ksgA"/>
    <property type="match status" value="1"/>
</dbReference>
<dbReference type="Gene3D" id="1.10.8.100">
    <property type="entry name" value="Ribosomal RNA adenine dimethylase-like, domain 2"/>
    <property type="match status" value="1"/>
</dbReference>
<keyword evidence="4 7" id="KW-0808">Transferase</keyword>
<dbReference type="Proteomes" id="UP000705230">
    <property type="component" value="Unassembled WGS sequence"/>
</dbReference>
<gene>
    <name evidence="7 10" type="primary">rsmA</name>
    <name evidence="7" type="synonym">ksgA</name>
    <name evidence="10" type="ORF">ISR29_03560</name>
</gene>
<dbReference type="Pfam" id="PF00398">
    <property type="entry name" value="RrnaAD"/>
    <property type="match status" value="1"/>
</dbReference>
<comment type="similarity">
    <text evidence="7">Belongs to the class I-like SAM-binding methyltransferase superfamily. rRNA adenine N(6)-methyltransferase family. RsmA subfamily.</text>
</comment>
<feature type="domain" description="Ribosomal RNA adenine methylase transferase N-terminal" evidence="9">
    <location>
        <begin position="20"/>
        <end position="190"/>
    </location>
</feature>
<evidence type="ECO:0000256" key="8">
    <source>
        <dbReference type="PROSITE-ProRule" id="PRU01026"/>
    </source>
</evidence>
<dbReference type="InterPro" id="IPR023165">
    <property type="entry name" value="rRNA_Ade_diMease-like_C"/>
</dbReference>
<dbReference type="Gene3D" id="3.40.50.150">
    <property type="entry name" value="Vaccinia Virus protein VP39"/>
    <property type="match status" value="1"/>
</dbReference>
<proteinExistence type="inferred from homology"/>
<evidence type="ECO:0000313" key="10">
    <source>
        <dbReference type="EMBL" id="MBL6903260.1"/>
    </source>
</evidence>
<dbReference type="InterPro" id="IPR029063">
    <property type="entry name" value="SAM-dependent_MTases_sf"/>
</dbReference>
<comment type="subcellular location">
    <subcellularLocation>
        <location evidence="7">Cytoplasm</location>
    </subcellularLocation>
</comment>
<dbReference type="GO" id="GO:0052908">
    <property type="term" value="F:16S rRNA (adenine(1518)-N(6)/adenine(1519)-N(6))-dimethyltransferase activity"/>
    <property type="evidence" value="ECO:0007669"/>
    <property type="project" value="UniProtKB-EC"/>
</dbReference>
<feature type="binding site" evidence="8">
    <location>
        <position position="61"/>
    </location>
    <ligand>
        <name>S-adenosyl-L-methionine</name>
        <dbReference type="ChEBI" id="CHEBI:59789"/>
    </ligand>
</feature>
<accession>A0A937J7R3</accession>
<dbReference type="HAMAP" id="MF_00607">
    <property type="entry name" value="16SrRNA_methyltr_A"/>
    <property type="match status" value="1"/>
</dbReference>
<feature type="binding site" evidence="7 8">
    <location>
        <position position="40"/>
    </location>
    <ligand>
        <name>S-adenosyl-L-methionine</name>
        <dbReference type="ChEBI" id="CHEBI:59789"/>
    </ligand>
</feature>
<keyword evidence="1 7" id="KW-0963">Cytoplasm</keyword>
<evidence type="ECO:0000256" key="6">
    <source>
        <dbReference type="ARBA" id="ARBA00022884"/>
    </source>
</evidence>
<keyword evidence="2 7" id="KW-0698">rRNA processing</keyword>
<evidence type="ECO:0000313" key="11">
    <source>
        <dbReference type="Proteomes" id="UP000705230"/>
    </source>
</evidence>
<evidence type="ECO:0000256" key="7">
    <source>
        <dbReference type="HAMAP-Rule" id="MF_00607"/>
    </source>
</evidence>
<evidence type="ECO:0000259" key="9">
    <source>
        <dbReference type="SMART" id="SM00650"/>
    </source>
</evidence>
<dbReference type="PROSITE" id="PS51689">
    <property type="entry name" value="SAM_RNA_A_N6_MT"/>
    <property type="match status" value="1"/>
</dbReference>
<comment type="caution">
    <text evidence="10">The sequence shown here is derived from an EMBL/GenBank/DDBJ whole genome shotgun (WGS) entry which is preliminary data.</text>
</comment>
<evidence type="ECO:0000256" key="1">
    <source>
        <dbReference type="ARBA" id="ARBA00022490"/>
    </source>
</evidence>